<comment type="caution">
    <text evidence="1">The sequence shown here is derived from an EMBL/GenBank/DDBJ whole genome shotgun (WGS) entry which is preliminary data.</text>
</comment>
<keyword evidence="2" id="KW-1185">Reference proteome</keyword>
<evidence type="ECO:0000313" key="1">
    <source>
        <dbReference type="EMBL" id="GIY01834.1"/>
    </source>
</evidence>
<name>A0AAV4PXN1_CAEEX</name>
<reference evidence="1 2" key="1">
    <citation type="submission" date="2021-06" db="EMBL/GenBank/DDBJ databases">
        <title>Caerostris extrusa draft genome.</title>
        <authorList>
            <person name="Kono N."/>
            <person name="Arakawa K."/>
        </authorList>
    </citation>
    <scope>NUCLEOTIDE SEQUENCE [LARGE SCALE GENOMIC DNA]</scope>
</reference>
<dbReference type="EMBL" id="BPLR01005374">
    <property type="protein sequence ID" value="GIY01834.1"/>
    <property type="molecule type" value="Genomic_DNA"/>
</dbReference>
<gene>
    <name evidence="1" type="ORF">CEXT_638151</name>
</gene>
<protein>
    <submittedName>
        <fullName evidence="1">Uncharacterized protein</fullName>
    </submittedName>
</protein>
<evidence type="ECO:0000313" key="2">
    <source>
        <dbReference type="Proteomes" id="UP001054945"/>
    </source>
</evidence>
<accession>A0AAV4PXN1</accession>
<organism evidence="1 2">
    <name type="scientific">Caerostris extrusa</name>
    <name type="common">Bark spider</name>
    <name type="synonym">Caerostris bankana</name>
    <dbReference type="NCBI Taxonomy" id="172846"/>
    <lineage>
        <taxon>Eukaryota</taxon>
        <taxon>Metazoa</taxon>
        <taxon>Ecdysozoa</taxon>
        <taxon>Arthropoda</taxon>
        <taxon>Chelicerata</taxon>
        <taxon>Arachnida</taxon>
        <taxon>Araneae</taxon>
        <taxon>Araneomorphae</taxon>
        <taxon>Entelegynae</taxon>
        <taxon>Araneoidea</taxon>
        <taxon>Araneidae</taxon>
        <taxon>Caerostris</taxon>
    </lineage>
</organism>
<proteinExistence type="predicted"/>
<sequence>MEFPLKFSVGPPTSHHQSVHTDGALHLKCNTFPEAQFGTFEEETDKKMEFPLCAMFCGASSTRYQSVLTDGALHLKCNTFPEAQFGTFEEETDKKNGVSIVLCVCGASSTRYQSVLTDGALHLVSSAKTQFGTLEKETDKKWSFHLCYVEPPRLTVNQFSLMEHFIWYRPRRSTS</sequence>
<dbReference type="AlphaFoldDB" id="A0AAV4PXN1"/>
<dbReference type="Proteomes" id="UP001054945">
    <property type="component" value="Unassembled WGS sequence"/>
</dbReference>